<dbReference type="EMBL" id="QTSX02000210">
    <property type="protein sequence ID" value="KAJ9087708.1"/>
    <property type="molecule type" value="Genomic_DNA"/>
</dbReference>
<accession>A0ACC2ULI6</accession>
<evidence type="ECO:0000313" key="2">
    <source>
        <dbReference type="Proteomes" id="UP001165960"/>
    </source>
</evidence>
<sequence length="235" mass="26739">MALQDYQTGSHAKEIGAFSPISFQPPVALGSGVVWTGQNQSDFETYHIELQRSIKNYLKSKENEKDPRQPQVTIYDIKPMWLEAEEASEFYFNSIGRYVHLFPLQKDIHMITVPKYQSVKKVISLTDEVFPNNKGKSFAQLPAHFTLSLKEDKPQYAWVRLLAWNVKGYISNTFKKRSLSQLRKPNFNATILSVLPSGHLDAVAGLIGICAPKHILPLRNIMPTIQEFSCKKNSN</sequence>
<gene>
    <name evidence="1" type="ORF">DSO57_1030518</name>
</gene>
<organism evidence="1 2">
    <name type="scientific">Entomophthora muscae</name>
    <dbReference type="NCBI Taxonomy" id="34485"/>
    <lineage>
        <taxon>Eukaryota</taxon>
        <taxon>Fungi</taxon>
        <taxon>Fungi incertae sedis</taxon>
        <taxon>Zoopagomycota</taxon>
        <taxon>Entomophthoromycotina</taxon>
        <taxon>Entomophthoromycetes</taxon>
        <taxon>Entomophthorales</taxon>
        <taxon>Entomophthoraceae</taxon>
        <taxon>Entomophthora</taxon>
    </lineage>
</organism>
<keyword evidence="2" id="KW-1185">Reference proteome</keyword>
<proteinExistence type="predicted"/>
<comment type="caution">
    <text evidence="1">The sequence shown here is derived from an EMBL/GenBank/DDBJ whole genome shotgun (WGS) entry which is preliminary data.</text>
</comment>
<reference evidence="1" key="1">
    <citation type="submission" date="2022-04" db="EMBL/GenBank/DDBJ databases">
        <title>Genome of the entomopathogenic fungus Entomophthora muscae.</title>
        <authorList>
            <person name="Elya C."/>
            <person name="Lovett B.R."/>
            <person name="Lee E."/>
            <person name="Macias A.M."/>
            <person name="Hajek A.E."/>
            <person name="De Bivort B.L."/>
            <person name="Kasson M.T."/>
            <person name="De Fine Licht H.H."/>
            <person name="Stajich J.E."/>
        </authorList>
    </citation>
    <scope>NUCLEOTIDE SEQUENCE</scope>
    <source>
        <strain evidence="1">Berkeley</strain>
    </source>
</reference>
<evidence type="ECO:0000313" key="1">
    <source>
        <dbReference type="EMBL" id="KAJ9087708.1"/>
    </source>
</evidence>
<dbReference type="Proteomes" id="UP001165960">
    <property type="component" value="Unassembled WGS sequence"/>
</dbReference>
<name>A0ACC2ULI6_9FUNG</name>
<protein>
    <submittedName>
        <fullName evidence="1">Uncharacterized protein</fullName>
    </submittedName>
</protein>